<keyword evidence="1" id="KW-0175">Coiled coil</keyword>
<evidence type="ECO:0000313" key="4">
    <source>
        <dbReference type="Proteomes" id="UP001194580"/>
    </source>
</evidence>
<evidence type="ECO:0000256" key="1">
    <source>
        <dbReference type="SAM" id="Coils"/>
    </source>
</evidence>
<keyword evidence="4" id="KW-1185">Reference proteome</keyword>
<proteinExistence type="predicted"/>
<feature type="region of interest" description="Disordered" evidence="2">
    <location>
        <begin position="636"/>
        <end position="672"/>
    </location>
</feature>
<organism evidence="3 4">
    <name type="scientific">Linnemannia exigua</name>
    <dbReference type="NCBI Taxonomy" id="604196"/>
    <lineage>
        <taxon>Eukaryota</taxon>
        <taxon>Fungi</taxon>
        <taxon>Fungi incertae sedis</taxon>
        <taxon>Mucoromycota</taxon>
        <taxon>Mortierellomycotina</taxon>
        <taxon>Mortierellomycetes</taxon>
        <taxon>Mortierellales</taxon>
        <taxon>Mortierellaceae</taxon>
        <taxon>Linnemannia</taxon>
    </lineage>
</organism>
<sequence length="672" mass="75136">MAHQWTRSTTDNNKAAHDQNHRLEQEQLNSPAHELAERVYSWSTAELDYRPDRGDIRARSHQRIALYASTSGSEQPEYSPQALISLCHGPCGLMFEYLTENLKSRSNNTDQILERKQHSLAARQKQQSRTLQCHELTLAIARKQREIAEVKERIKKQRQLQTVKEIHHQQETQTIRNIYSLLKQVALEQPHATRGVMEGWSSSVQSLYQHLRQSGDGVSQFLEIIAGSKSTQLQALESIKNQKLAQSEAESHATGINEAASLLHMFREHHVERVVQVESTLNKVAACEREKAHLYSEMRFRAQRREQEKKPNYFLQELEETKAFLNGLRIALEFIQTEQENLVERVMAADELREKIEAVGRASRVAEQKLRQAQHRARKVTDMIELNLQKVPSLANSIAGDITECLSQGLAQLSTSVQARNTTGVNDIKILQDLTEKSQVAYEAGHAHLTPLPGPSWPGSSLASLTLLGGAGMEAGHVHAWYETSGSSSLSSEQLILQKVRLQSHNIVRQLAVLKAKDLNTHLAQSNTETITSMKATVLHLLGASSLGTDASASLGGGSDSRMQQRVTGTLSMDNLGSKLEGDVKEIVRSLNKYDDEYQAALATEIEQVVEAAESANGVVERVRCLVEDGHRITSRLQTTQDQRHGRSKIGRDSTSTTATAAAEHKRMRFIH</sequence>
<gene>
    <name evidence="3" type="ORF">BGZ95_010610</name>
</gene>
<name>A0AAD4DCU4_9FUNG</name>
<comment type="caution">
    <text evidence="3">The sequence shown here is derived from an EMBL/GenBank/DDBJ whole genome shotgun (WGS) entry which is preliminary data.</text>
</comment>
<reference evidence="3" key="1">
    <citation type="journal article" date="2020" name="Fungal Divers.">
        <title>Resolving the Mortierellaceae phylogeny through synthesis of multi-gene phylogenetics and phylogenomics.</title>
        <authorList>
            <person name="Vandepol N."/>
            <person name="Liber J."/>
            <person name="Desiro A."/>
            <person name="Na H."/>
            <person name="Kennedy M."/>
            <person name="Barry K."/>
            <person name="Grigoriev I.V."/>
            <person name="Miller A.N."/>
            <person name="O'Donnell K."/>
            <person name="Stajich J.E."/>
            <person name="Bonito G."/>
        </authorList>
    </citation>
    <scope>NUCLEOTIDE SEQUENCE</scope>
    <source>
        <strain evidence="3">NRRL 28262</strain>
    </source>
</reference>
<protein>
    <submittedName>
        <fullName evidence="3">Uncharacterized protein</fullName>
    </submittedName>
</protein>
<evidence type="ECO:0000256" key="2">
    <source>
        <dbReference type="SAM" id="MobiDB-lite"/>
    </source>
</evidence>
<dbReference type="AlphaFoldDB" id="A0AAD4DCU4"/>
<accession>A0AAD4DCU4</accession>
<feature type="coiled-coil region" evidence="1">
    <location>
        <begin position="133"/>
        <end position="160"/>
    </location>
</feature>
<evidence type="ECO:0000313" key="3">
    <source>
        <dbReference type="EMBL" id="KAG0273588.1"/>
    </source>
</evidence>
<dbReference type="Proteomes" id="UP001194580">
    <property type="component" value="Unassembled WGS sequence"/>
</dbReference>
<dbReference type="EMBL" id="JAAAIL010000722">
    <property type="protein sequence ID" value="KAG0273588.1"/>
    <property type="molecule type" value="Genomic_DNA"/>
</dbReference>